<name>A0A1H6R894_9FLAO</name>
<evidence type="ECO:0000313" key="10">
    <source>
        <dbReference type="Proteomes" id="UP000199702"/>
    </source>
</evidence>
<evidence type="ECO:0000256" key="3">
    <source>
        <dbReference type="ARBA" id="ARBA00022679"/>
    </source>
</evidence>
<dbReference type="GO" id="GO:0016780">
    <property type="term" value="F:phosphotransferase activity, for other substituted phosphate groups"/>
    <property type="evidence" value="ECO:0007669"/>
    <property type="project" value="TreeGrafter"/>
</dbReference>
<evidence type="ECO:0000259" key="8">
    <source>
        <dbReference type="Pfam" id="PF02397"/>
    </source>
</evidence>
<dbReference type="PANTHER" id="PTHR30576:SF0">
    <property type="entry name" value="UNDECAPRENYL-PHOSPHATE N-ACETYLGALACTOSAMINYL 1-PHOSPHATE TRANSFERASE-RELATED"/>
    <property type="match status" value="1"/>
</dbReference>
<evidence type="ECO:0000256" key="6">
    <source>
        <dbReference type="ARBA" id="ARBA00023136"/>
    </source>
</evidence>
<dbReference type="AlphaFoldDB" id="A0A1H6R894"/>
<evidence type="ECO:0000256" key="1">
    <source>
        <dbReference type="ARBA" id="ARBA00004141"/>
    </source>
</evidence>
<dbReference type="GO" id="GO:0016020">
    <property type="term" value="C:membrane"/>
    <property type="evidence" value="ECO:0007669"/>
    <property type="project" value="UniProtKB-SubCell"/>
</dbReference>
<evidence type="ECO:0000313" key="9">
    <source>
        <dbReference type="EMBL" id="SEI48000.1"/>
    </source>
</evidence>
<evidence type="ECO:0000256" key="5">
    <source>
        <dbReference type="ARBA" id="ARBA00022989"/>
    </source>
</evidence>
<comment type="similarity">
    <text evidence="2">Belongs to the bacterial sugar transferase family.</text>
</comment>
<feature type="transmembrane region" description="Helical" evidence="7">
    <location>
        <begin position="49"/>
        <end position="72"/>
    </location>
</feature>
<keyword evidence="4 7" id="KW-0812">Transmembrane</keyword>
<feature type="transmembrane region" description="Helical" evidence="7">
    <location>
        <begin position="84"/>
        <end position="101"/>
    </location>
</feature>
<evidence type="ECO:0000256" key="7">
    <source>
        <dbReference type="SAM" id="Phobius"/>
    </source>
</evidence>
<dbReference type="RefSeq" id="WP_091308477.1">
    <property type="nucleotide sequence ID" value="NZ_CBCSJU010000001.1"/>
</dbReference>
<organism evidence="9 10">
    <name type="scientific">Flavobacterium terrigena</name>
    <dbReference type="NCBI Taxonomy" id="402734"/>
    <lineage>
        <taxon>Bacteria</taxon>
        <taxon>Pseudomonadati</taxon>
        <taxon>Bacteroidota</taxon>
        <taxon>Flavobacteriia</taxon>
        <taxon>Flavobacteriales</taxon>
        <taxon>Flavobacteriaceae</taxon>
        <taxon>Flavobacterium</taxon>
    </lineage>
</organism>
<comment type="subcellular location">
    <subcellularLocation>
        <location evidence="1">Membrane</location>
        <topology evidence="1">Multi-pass membrane protein</topology>
    </subcellularLocation>
</comment>
<proteinExistence type="inferred from homology"/>
<evidence type="ECO:0000256" key="4">
    <source>
        <dbReference type="ARBA" id="ARBA00022692"/>
    </source>
</evidence>
<dbReference type="Proteomes" id="UP000199702">
    <property type="component" value="Unassembled WGS sequence"/>
</dbReference>
<keyword evidence="3 9" id="KW-0808">Transferase</keyword>
<feature type="transmembrane region" description="Helical" evidence="7">
    <location>
        <begin position="272"/>
        <end position="302"/>
    </location>
</feature>
<feature type="transmembrane region" description="Helical" evidence="7">
    <location>
        <begin position="16"/>
        <end position="37"/>
    </location>
</feature>
<reference evidence="10" key="1">
    <citation type="submission" date="2016-10" db="EMBL/GenBank/DDBJ databases">
        <authorList>
            <person name="Varghese N."/>
            <person name="Submissions S."/>
        </authorList>
    </citation>
    <scope>NUCLEOTIDE SEQUENCE [LARGE SCALE GENOMIC DNA]</scope>
    <source>
        <strain evidence="10">DSM 17934</strain>
    </source>
</reference>
<keyword evidence="10" id="KW-1185">Reference proteome</keyword>
<protein>
    <submittedName>
        <fullName evidence="9">Exopolysaccharide biosynthesis polyprenyl glycosylphosphotransferase</fullName>
    </submittedName>
</protein>
<dbReference type="OrthoDB" id="9808602at2"/>
<dbReference type="InterPro" id="IPR003362">
    <property type="entry name" value="Bact_transf"/>
</dbReference>
<feature type="transmembrane region" description="Helical" evidence="7">
    <location>
        <begin position="113"/>
        <end position="135"/>
    </location>
</feature>
<feature type="domain" description="Bacterial sugar transferase" evidence="8">
    <location>
        <begin position="274"/>
        <end position="455"/>
    </location>
</feature>
<dbReference type="InterPro" id="IPR017475">
    <property type="entry name" value="EPS_sugar_tfrase"/>
</dbReference>
<sequence>MTKPYKKHFEISERKILLRFFDVFFVVAFLFLIHAFTDLRYFAELCENYYWIAVLGIYLTLLGTVFEMYNLVIVSFANKITKGLLLTSFFTTLFFIFTPLVTPSFPKKRVELFLLFLVVLVSLTIWRLIYIYLLASKRFYKPIVLVCRSKDFNKLSKGLIINDPHVRIVKFIDVDYDSQTCVLSESQLNLGNIDNFLHANFISEIVVANYSKNTSIEIYNKLLEVSENGIPVTQYEDVYEELTSRIPLHLKDKSLYKFFPFSKKKNTLYLMVVRVIDVLVSIIGLTVLFVITPLILLFNLIWNKGPLLFHQERIGKKEKPFQIYKLRTMIINAEKNGAVFATVNDSRITPFGKLLRKTRIDEFPQFINVLKGEMSIIGPRPERKVFVDQIANEIPLYHTRHIVKPGLTGWAQINYPYGETLEDSLMKLEYDLYYIKHRNIFLDINIAVKTFGTILYMKGQ</sequence>
<dbReference type="Pfam" id="PF02397">
    <property type="entry name" value="Bac_transf"/>
    <property type="match status" value="1"/>
</dbReference>
<accession>A0A1H6R894</accession>
<dbReference type="NCBIfam" id="TIGR03025">
    <property type="entry name" value="EPS_sugtrans"/>
    <property type="match status" value="1"/>
</dbReference>
<gene>
    <name evidence="9" type="ORF">SAMN05660918_0848</name>
</gene>
<evidence type="ECO:0000256" key="2">
    <source>
        <dbReference type="ARBA" id="ARBA00006464"/>
    </source>
</evidence>
<keyword evidence="6 7" id="KW-0472">Membrane</keyword>
<dbReference type="STRING" id="402734.SAMN05660918_0848"/>
<dbReference type="EMBL" id="FNYA01000001">
    <property type="protein sequence ID" value="SEI48000.1"/>
    <property type="molecule type" value="Genomic_DNA"/>
</dbReference>
<dbReference type="PANTHER" id="PTHR30576">
    <property type="entry name" value="COLANIC BIOSYNTHESIS UDP-GLUCOSE LIPID CARRIER TRANSFERASE"/>
    <property type="match status" value="1"/>
</dbReference>
<keyword evidence="5 7" id="KW-1133">Transmembrane helix</keyword>